<gene>
    <name evidence="3" type="ORF">DI53_1281</name>
</gene>
<dbReference type="RefSeq" id="WP_037496745.1">
    <property type="nucleotide sequence ID" value="NZ_JJMU01000021.1"/>
</dbReference>
<dbReference type="EMBL" id="JJMU01000021">
    <property type="protein sequence ID" value="KGE15054.1"/>
    <property type="molecule type" value="Genomic_DNA"/>
</dbReference>
<protein>
    <submittedName>
        <fullName evidence="3">Phage shock protein A, PspA</fullName>
    </submittedName>
</protein>
<reference evidence="4" key="1">
    <citation type="submission" date="2014-04" db="EMBL/GenBank/DDBJ databases">
        <title>Whole-Genome optical mapping and complete genome sequence of Sphingobacterium deserti sp. nov., a new spaces isolated from desert in the west of China.</title>
        <authorList>
            <person name="Teng C."/>
            <person name="Zhou Z."/>
            <person name="Li X."/>
            <person name="Chen M."/>
            <person name="Lin M."/>
            <person name="Wang L."/>
            <person name="Su S."/>
            <person name="Zhang C."/>
            <person name="Zhang W."/>
        </authorList>
    </citation>
    <scope>NUCLEOTIDE SEQUENCE [LARGE SCALE GENOMIC DNA]</scope>
    <source>
        <strain evidence="4">ACCC05744</strain>
    </source>
</reference>
<dbReference type="PANTHER" id="PTHR31088:SF6">
    <property type="entry name" value="PHAGE SHOCK PROTEIN A"/>
    <property type="match status" value="1"/>
</dbReference>
<comment type="caution">
    <text evidence="3">The sequence shown here is derived from an EMBL/GenBank/DDBJ whole genome shotgun (WGS) entry which is preliminary data.</text>
</comment>
<evidence type="ECO:0000256" key="1">
    <source>
        <dbReference type="ARBA" id="ARBA00043985"/>
    </source>
</evidence>
<proteinExistence type="inferred from homology"/>
<dbReference type="OrthoDB" id="9779630at2"/>
<organism evidence="3 4">
    <name type="scientific">Sphingobacterium deserti</name>
    <dbReference type="NCBI Taxonomy" id="1229276"/>
    <lineage>
        <taxon>Bacteria</taxon>
        <taxon>Pseudomonadati</taxon>
        <taxon>Bacteroidota</taxon>
        <taxon>Sphingobacteriia</taxon>
        <taxon>Sphingobacteriales</taxon>
        <taxon>Sphingobacteriaceae</taxon>
        <taxon>Sphingobacterium</taxon>
    </lineage>
</organism>
<evidence type="ECO:0000313" key="3">
    <source>
        <dbReference type="EMBL" id="KGE15054.1"/>
    </source>
</evidence>
<dbReference type="PANTHER" id="PTHR31088">
    <property type="entry name" value="MEMBRANE-ASSOCIATED PROTEIN VIPP1, CHLOROPLASTIC"/>
    <property type="match status" value="1"/>
</dbReference>
<dbReference type="STRING" id="1229276.DI53_1281"/>
<comment type="similarity">
    <text evidence="1">Belongs to the PspA/Vipp/IM30 family.</text>
</comment>
<dbReference type="Pfam" id="PF04012">
    <property type="entry name" value="PspA_IM30"/>
    <property type="match status" value="1"/>
</dbReference>
<evidence type="ECO:0000256" key="2">
    <source>
        <dbReference type="SAM" id="Coils"/>
    </source>
</evidence>
<dbReference type="eggNOG" id="COG1842">
    <property type="taxonomic scope" value="Bacteria"/>
</dbReference>
<reference evidence="3 4" key="2">
    <citation type="journal article" date="2015" name="PLoS ONE">
        <title>Whole-Genome Optical Mapping and Finished Genome Sequence of Sphingobacterium deserti sp. nov., a New Species Isolated from the Western Desert of China.</title>
        <authorList>
            <person name="Teng C."/>
            <person name="Zhou Z."/>
            <person name="Molnar I."/>
            <person name="Li X."/>
            <person name="Tang R."/>
            <person name="Chen M."/>
            <person name="Wang L."/>
            <person name="Su S."/>
            <person name="Zhang W."/>
            <person name="Lin M."/>
        </authorList>
    </citation>
    <scope>NUCLEOTIDE SEQUENCE [LARGE SCALE GENOMIC DNA]</scope>
    <source>
        <strain evidence="4">ACCC05744</strain>
    </source>
</reference>
<accession>A0A0B8T8R3</accession>
<feature type="coiled-coil region" evidence="2">
    <location>
        <begin position="103"/>
        <end position="151"/>
    </location>
</feature>
<dbReference type="InterPro" id="IPR007157">
    <property type="entry name" value="PspA_VIPP1"/>
</dbReference>
<name>A0A0B8T8R3_9SPHI</name>
<keyword evidence="4" id="KW-1185">Reference proteome</keyword>
<evidence type="ECO:0000313" key="4">
    <source>
        <dbReference type="Proteomes" id="UP000031802"/>
    </source>
</evidence>
<dbReference type="AlphaFoldDB" id="A0A0B8T8R3"/>
<keyword evidence="2" id="KW-0175">Coiled coil</keyword>
<dbReference type="PATRIC" id="fig|1229276.3.peg.1323"/>
<dbReference type="Proteomes" id="UP000031802">
    <property type="component" value="Unassembled WGS sequence"/>
</dbReference>
<sequence length="225" mass="25532">MNIFKRILKIGQAEIHALVDMMEDPISLTEQGIRDMKKQLSETTESAAKVRASIIRTENLITEKEQEAIQLGEKAKLALTKAQENELTSAQGEKLATEALLIKKRILEDIKALRDDINEYESKRDEIYKHIEVLQFNITKWEKELTTLRAKQKVNEAATMANQHMANIDSNSTLDMLQRVKEKVANDEALAAAYAEIAQSKIELPDERKAVQDELTALKKQMGID</sequence>